<name>A0ACB9HI04_9ASTR</name>
<proteinExistence type="predicted"/>
<sequence>MLMEKLNQLINCNDLPSINNQTIKRKRPQFQLLYEELESMIKTLFIEHEKVNDLKKRFTYAAEEAQYIVDLFLSSAHIRNNGHSPISDDVNPSLNLDGVWRSFNLVKVELRRMKLDSSRRPQSTLNQSSAATQISISKGSKKLLDENAVGAS</sequence>
<accession>A0ACB9HI04</accession>
<protein>
    <submittedName>
        <fullName evidence="1">Uncharacterized protein</fullName>
    </submittedName>
</protein>
<dbReference type="EMBL" id="CM042029">
    <property type="protein sequence ID" value="KAI3795548.1"/>
    <property type="molecule type" value="Genomic_DNA"/>
</dbReference>
<organism evidence="1 2">
    <name type="scientific">Smallanthus sonchifolius</name>
    <dbReference type="NCBI Taxonomy" id="185202"/>
    <lineage>
        <taxon>Eukaryota</taxon>
        <taxon>Viridiplantae</taxon>
        <taxon>Streptophyta</taxon>
        <taxon>Embryophyta</taxon>
        <taxon>Tracheophyta</taxon>
        <taxon>Spermatophyta</taxon>
        <taxon>Magnoliopsida</taxon>
        <taxon>eudicotyledons</taxon>
        <taxon>Gunneridae</taxon>
        <taxon>Pentapetalae</taxon>
        <taxon>asterids</taxon>
        <taxon>campanulids</taxon>
        <taxon>Asterales</taxon>
        <taxon>Asteraceae</taxon>
        <taxon>Asteroideae</taxon>
        <taxon>Heliantheae alliance</taxon>
        <taxon>Millerieae</taxon>
        <taxon>Smallanthus</taxon>
    </lineage>
</organism>
<evidence type="ECO:0000313" key="1">
    <source>
        <dbReference type="EMBL" id="KAI3795548.1"/>
    </source>
</evidence>
<gene>
    <name evidence="1" type="ORF">L1987_38203</name>
</gene>
<reference evidence="1 2" key="2">
    <citation type="journal article" date="2022" name="Mol. Ecol. Resour.">
        <title>The genomes of chicory, endive, great burdock and yacon provide insights into Asteraceae paleo-polyploidization history and plant inulin production.</title>
        <authorList>
            <person name="Fan W."/>
            <person name="Wang S."/>
            <person name="Wang H."/>
            <person name="Wang A."/>
            <person name="Jiang F."/>
            <person name="Liu H."/>
            <person name="Zhao H."/>
            <person name="Xu D."/>
            <person name="Zhang Y."/>
        </authorList>
    </citation>
    <scope>NUCLEOTIDE SEQUENCE [LARGE SCALE GENOMIC DNA]</scope>
    <source>
        <strain evidence="2">cv. Yunnan</strain>
        <tissue evidence="1">Leaves</tissue>
    </source>
</reference>
<reference evidence="2" key="1">
    <citation type="journal article" date="2022" name="Mol. Ecol. Resour.">
        <title>The genomes of chicory, endive, great burdock and yacon provide insights into Asteraceae palaeo-polyploidization history and plant inulin production.</title>
        <authorList>
            <person name="Fan W."/>
            <person name="Wang S."/>
            <person name="Wang H."/>
            <person name="Wang A."/>
            <person name="Jiang F."/>
            <person name="Liu H."/>
            <person name="Zhao H."/>
            <person name="Xu D."/>
            <person name="Zhang Y."/>
        </authorList>
    </citation>
    <scope>NUCLEOTIDE SEQUENCE [LARGE SCALE GENOMIC DNA]</scope>
    <source>
        <strain evidence="2">cv. Yunnan</strain>
    </source>
</reference>
<evidence type="ECO:0000313" key="2">
    <source>
        <dbReference type="Proteomes" id="UP001056120"/>
    </source>
</evidence>
<dbReference type="Proteomes" id="UP001056120">
    <property type="component" value="Linkage Group LG12"/>
</dbReference>
<comment type="caution">
    <text evidence="1">The sequence shown here is derived from an EMBL/GenBank/DDBJ whole genome shotgun (WGS) entry which is preliminary data.</text>
</comment>
<keyword evidence="2" id="KW-1185">Reference proteome</keyword>